<evidence type="ECO:0000313" key="3">
    <source>
        <dbReference type="Proteomes" id="UP000838100"/>
    </source>
</evidence>
<dbReference type="Proteomes" id="UP000838100">
    <property type="component" value="Unassembled WGS sequence"/>
</dbReference>
<keyword evidence="1" id="KW-1133">Transmembrane helix</keyword>
<accession>A0ABM9AH84</accession>
<evidence type="ECO:0000256" key="1">
    <source>
        <dbReference type="SAM" id="Phobius"/>
    </source>
</evidence>
<feature type="transmembrane region" description="Helical" evidence="1">
    <location>
        <begin position="33"/>
        <end position="54"/>
    </location>
</feature>
<keyword evidence="3" id="KW-1185">Reference proteome</keyword>
<protein>
    <recommendedName>
        <fullName evidence="4">DUF4381 domain-containing protein</fullName>
    </recommendedName>
</protein>
<dbReference type="EMBL" id="CAKLPX010000003">
    <property type="protein sequence ID" value="CAH0992560.1"/>
    <property type="molecule type" value="Genomic_DNA"/>
</dbReference>
<dbReference type="InterPro" id="IPR025489">
    <property type="entry name" value="DUF4381"/>
</dbReference>
<proteinExistence type="predicted"/>
<comment type="caution">
    <text evidence="2">The sequence shown here is derived from an EMBL/GenBank/DDBJ whole genome shotgun (WGS) entry which is preliminary data.</text>
</comment>
<gene>
    <name evidence="2" type="ORF">SIN8267_02693</name>
</gene>
<sequence length="169" mass="19453">MPSYYESHAGSYMLRNLEKNPLPEAVSWWPQTWGWGIVAICLVAVSAYGLFRFGQYYWRSRYRREAMAALQHIDCSQPIEAAYQLNRVIKLTAAYAYPHQPVAGMLGEPLLAFLTSSSTQSFNGEMEQRWQQQLLLPPAHQTVTEAELLRLKKQLQLWVKQHRPGGIND</sequence>
<dbReference type="RefSeq" id="WP_237445242.1">
    <property type="nucleotide sequence ID" value="NZ_CAKLPX010000003.1"/>
</dbReference>
<evidence type="ECO:0000313" key="2">
    <source>
        <dbReference type="EMBL" id="CAH0992560.1"/>
    </source>
</evidence>
<dbReference type="Pfam" id="PF14316">
    <property type="entry name" value="DUF4381"/>
    <property type="match status" value="1"/>
</dbReference>
<name>A0ABM9AH84_9GAMM</name>
<evidence type="ECO:0008006" key="4">
    <source>
        <dbReference type="Google" id="ProtNLM"/>
    </source>
</evidence>
<reference evidence="2" key="1">
    <citation type="submission" date="2021-12" db="EMBL/GenBank/DDBJ databases">
        <authorList>
            <person name="Rodrigo-Torres L."/>
            <person name="Arahal R. D."/>
            <person name="Lucena T."/>
        </authorList>
    </citation>
    <scope>NUCLEOTIDE SEQUENCE</scope>
    <source>
        <strain evidence="2">CECT 8267</strain>
    </source>
</reference>
<keyword evidence="1" id="KW-0472">Membrane</keyword>
<organism evidence="2 3">
    <name type="scientific">Sinobacterium norvegicum</name>
    <dbReference type="NCBI Taxonomy" id="1641715"/>
    <lineage>
        <taxon>Bacteria</taxon>
        <taxon>Pseudomonadati</taxon>
        <taxon>Pseudomonadota</taxon>
        <taxon>Gammaproteobacteria</taxon>
        <taxon>Cellvibrionales</taxon>
        <taxon>Spongiibacteraceae</taxon>
        <taxon>Sinobacterium</taxon>
    </lineage>
</organism>
<keyword evidence="1" id="KW-0812">Transmembrane</keyword>